<dbReference type="Proteomes" id="UP000188320">
    <property type="component" value="Unassembled WGS sequence"/>
</dbReference>
<organism evidence="2 3">
    <name type="scientific">Zancudomyces culisetae</name>
    <name type="common">Gut fungus</name>
    <name type="synonym">Smittium culisetae</name>
    <dbReference type="NCBI Taxonomy" id="1213189"/>
    <lineage>
        <taxon>Eukaryota</taxon>
        <taxon>Fungi</taxon>
        <taxon>Fungi incertae sedis</taxon>
        <taxon>Zoopagomycota</taxon>
        <taxon>Kickxellomycotina</taxon>
        <taxon>Harpellomycetes</taxon>
        <taxon>Harpellales</taxon>
        <taxon>Legeriomycetaceae</taxon>
        <taxon>Zancudomyces</taxon>
    </lineage>
</organism>
<keyword evidence="1" id="KW-1133">Transmembrane helix</keyword>
<keyword evidence="1" id="KW-0472">Membrane</keyword>
<dbReference type="AlphaFoldDB" id="A0A1R1PRU8"/>
<keyword evidence="3" id="KW-1185">Reference proteome</keyword>
<evidence type="ECO:0000313" key="3">
    <source>
        <dbReference type="Proteomes" id="UP000188320"/>
    </source>
</evidence>
<feature type="transmembrane region" description="Helical" evidence="1">
    <location>
        <begin position="27"/>
        <end position="50"/>
    </location>
</feature>
<protein>
    <submittedName>
        <fullName evidence="2">Uncharacterized protein</fullName>
    </submittedName>
</protein>
<evidence type="ECO:0000313" key="2">
    <source>
        <dbReference type="EMBL" id="OMH83705.1"/>
    </source>
</evidence>
<reference evidence="3" key="1">
    <citation type="submission" date="2017-01" db="EMBL/GenBank/DDBJ databases">
        <authorList>
            <person name="Wang Y."/>
            <person name="White M."/>
            <person name="Kvist S."/>
            <person name="Moncalvo J.-M."/>
        </authorList>
    </citation>
    <scope>NUCLEOTIDE SEQUENCE [LARGE SCALE GENOMIC DNA]</scope>
    <source>
        <strain evidence="3">COL-18-3</strain>
    </source>
</reference>
<gene>
    <name evidence="2" type="ORF">AX774_g2781</name>
</gene>
<evidence type="ECO:0000256" key="1">
    <source>
        <dbReference type="SAM" id="Phobius"/>
    </source>
</evidence>
<sequence length="72" mass="8317">MMLIQIPLGYVIVYDIASKRGSSPSSWMSIFLSTTFQVVLLSLCMCYSFLESRRKKVLKRQPRKTDTSPLLR</sequence>
<name>A0A1R1PRU8_ZANCU</name>
<proteinExistence type="predicted"/>
<dbReference type="EMBL" id="LSSK01000327">
    <property type="protein sequence ID" value="OMH83705.1"/>
    <property type="molecule type" value="Genomic_DNA"/>
</dbReference>
<keyword evidence="1" id="KW-0812">Transmembrane</keyword>
<accession>A0A1R1PRU8</accession>
<comment type="caution">
    <text evidence="2">The sequence shown here is derived from an EMBL/GenBank/DDBJ whole genome shotgun (WGS) entry which is preliminary data.</text>
</comment>